<comment type="caution">
    <text evidence="4">Lacks conserved residue(s) required for the propagation of feature annotation.</text>
</comment>
<dbReference type="PANTHER" id="PTHR45656:SF4">
    <property type="entry name" value="PROTEIN CBR-CLEC-78"/>
    <property type="match status" value="1"/>
</dbReference>
<feature type="transmembrane region" description="Helical" evidence="6">
    <location>
        <begin position="511"/>
        <end position="534"/>
    </location>
</feature>
<keyword evidence="4" id="KW-0768">Sushi</keyword>
<evidence type="ECO:0000256" key="6">
    <source>
        <dbReference type="SAM" id="Phobius"/>
    </source>
</evidence>
<feature type="region of interest" description="Disordered" evidence="5">
    <location>
        <begin position="317"/>
        <end position="345"/>
    </location>
</feature>
<keyword evidence="3" id="KW-1015">Disulfide bond</keyword>
<keyword evidence="1" id="KW-0732">Signal</keyword>
<evidence type="ECO:0000256" key="2">
    <source>
        <dbReference type="ARBA" id="ARBA00022737"/>
    </source>
</evidence>
<dbReference type="STRING" id="48709.A0A1D2NCD4"/>
<dbReference type="InterPro" id="IPR035976">
    <property type="entry name" value="Sushi/SCR/CCP_sf"/>
</dbReference>
<proteinExistence type="predicted"/>
<evidence type="ECO:0000259" key="7">
    <source>
        <dbReference type="PROSITE" id="PS50923"/>
    </source>
</evidence>
<keyword evidence="6" id="KW-0812">Transmembrane</keyword>
<dbReference type="InterPro" id="IPR051277">
    <property type="entry name" value="SEZ6_CSMD_C4BPB_Regulators"/>
</dbReference>
<reference evidence="8 9" key="1">
    <citation type="journal article" date="2016" name="Genome Biol. Evol.">
        <title>Gene Family Evolution Reflects Adaptation to Soil Environmental Stressors in the Genome of the Collembolan Orchesella cincta.</title>
        <authorList>
            <person name="Faddeeva-Vakhrusheva A."/>
            <person name="Derks M.F."/>
            <person name="Anvar S.Y."/>
            <person name="Agamennone V."/>
            <person name="Suring W."/>
            <person name="Smit S."/>
            <person name="van Straalen N.M."/>
            <person name="Roelofs D."/>
        </authorList>
    </citation>
    <scope>NUCLEOTIDE SEQUENCE [LARGE SCALE GENOMIC DNA]</scope>
    <source>
        <tissue evidence="8">Mixed pool</tissue>
    </source>
</reference>
<sequence length="572" mass="63012">MVTSSAIVASNGSSYSNLLRSSPFSTIQRSRLNSFLGSDNVNEVPRLPVWNNAPIDNGPHMDFTQLFEMMGEPRGSQGRAMSELISRPKPKCNRRIRVLNGVTRIRERGSLARFQCSHGFMLIGPTTIVCLRDRWSEQPPICVRGGCRTLQTPANGVIRQSIGGAVAQFNCLGGSELIGESLLYCDGAKWNGSEPICYLEPTTTEKNEETSTEDLEVWPASVMTPAAASEQEIGADWDTNLEPVYSTTIISEQLPLDRNAFYGTSESPKVVTYYKTEVSTPIEVTTVVYPVPNESKPHMSEPPSVVEERLNSEISTSPPELMTFTTTSDRRSSDAFTSENKSSNTSVSVRITITVPPPPPLPTTSLPKILPIETTVPPKVVPVTTPPRKPKVPRRTRRPFPTRKPFKKPGKATARPPRKPQLPKEITQTFQRYTTPPVMATTERKNIAVPVFAGPDTAPSPLDYPIAIDKEPLSREHVEPIRPILPDMLNINTGLDGSGSNQHSKLAHASMIGGITLFIIGLTTFSAGVLLYCWRKNKGIARARPYDMDGRTLSAHDANDDFTWMEQRDSGL</sequence>
<dbReference type="Gene3D" id="2.10.70.10">
    <property type="entry name" value="Complement Module, domain 1"/>
    <property type="match status" value="2"/>
</dbReference>
<organism evidence="8 9">
    <name type="scientific">Orchesella cincta</name>
    <name type="common">Springtail</name>
    <name type="synonym">Podura cincta</name>
    <dbReference type="NCBI Taxonomy" id="48709"/>
    <lineage>
        <taxon>Eukaryota</taxon>
        <taxon>Metazoa</taxon>
        <taxon>Ecdysozoa</taxon>
        <taxon>Arthropoda</taxon>
        <taxon>Hexapoda</taxon>
        <taxon>Collembola</taxon>
        <taxon>Entomobryomorpha</taxon>
        <taxon>Entomobryoidea</taxon>
        <taxon>Orchesellidae</taxon>
        <taxon>Orchesellinae</taxon>
        <taxon>Orchesella</taxon>
    </lineage>
</organism>
<evidence type="ECO:0000256" key="4">
    <source>
        <dbReference type="PROSITE-ProRule" id="PRU00302"/>
    </source>
</evidence>
<dbReference type="Proteomes" id="UP000094527">
    <property type="component" value="Unassembled WGS sequence"/>
</dbReference>
<dbReference type="OrthoDB" id="6107927at2759"/>
<feature type="compositionally biased region" description="Basic residues" evidence="5">
    <location>
        <begin position="388"/>
        <end position="410"/>
    </location>
</feature>
<dbReference type="EMBL" id="LJIJ01000093">
    <property type="protein sequence ID" value="ODN02891.1"/>
    <property type="molecule type" value="Genomic_DNA"/>
</dbReference>
<dbReference type="PROSITE" id="PS50923">
    <property type="entry name" value="SUSHI"/>
    <property type="match status" value="1"/>
</dbReference>
<comment type="caution">
    <text evidence="8">The sequence shown here is derived from an EMBL/GenBank/DDBJ whole genome shotgun (WGS) entry which is preliminary data.</text>
</comment>
<name>A0A1D2NCD4_ORCCI</name>
<dbReference type="SMART" id="SM00032">
    <property type="entry name" value="CCP"/>
    <property type="match status" value="2"/>
</dbReference>
<evidence type="ECO:0000256" key="5">
    <source>
        <dbReference type="SAM" id="MobiDB-lite"/>
    </source>
</evidence>
<gene>
    <name evidence="8" type="ORF">Ocin01_03811</name>
</gene>
<dbReference type="PANTHER" id="PTHR45656">
    <property type="entry name" value="PROTEIN CBR-CLEC-78"/>
    <property type="match status" value="1"/>
</dbReference>
<evidence type="ECO:0000313" key="8">
    <source>
        <dbReference type="EMBL" id="ODN02891.1"/>
    </source>
</evidence>
<evidence type="ECO:0000256" key="1">
    <source>
        <dbReference type="ARBA" id="ARBA00022729"/>
    </source>
</evidence>
<dbReference type="InterPro" id="IPR000436">
    <property type="entry name" value="Sushi_SCR_CCP_dom"/>
</dbReference>
<keyword evidence="2" id="KW-0677">Repeat</keyword>
<dbReference type="AlphaFoldDB" id="A0A1D2NCD4"/>
<accession>A0A1D2NCD4</accession>
<dbReference type="SUPFAM" id="SSF57535">
    <property type="entry name" value="Complement control module/SCR domain"/>
    <property type="match status" value="2"/>
</dbReference>
<feature type="domain" description="Sushi" evidence="7">
    <location>
        <begin position="90"/>
        <end position="144"/>
    </location>
</feature>
<dbReference type="CDD" id="cd00033">
    <property type="entry name" value="CCP"/>
    <property type="match status" value="2"/>
</dbReference>
<keyword evidence="6" id="KW-0472">Membrane</keyword>
<feature type="region of interest" description="Disordered" evidence="5">
    <location>
        <begin position="380"/>
        <end position="422"/>
    </location>
</feature>
<protein>
    <submittedName>
        <fullName evidence="8">CUB and sushi domain-containing protein 2</fullName>
    </submittedName>
</protein>
<evidence type="ECO:0000313" key="9">
    <source>
        <dbReference type="Proteomes" id="UP000094527"/>
    </source>
</evidence>
<evidence type="ECO:0000256" key="3">
    <source>
        <dbReference type="ARBA" id="ARBA00023157"/>
    </source>
</evidence>
<dbReference type="Pfam" id="PF00084">
    <property type="entry name" value="Sushi"/>
    <property type="match status" value="1"/>
</dbReference>
<keyword evidence="9" id="KW-1185">Reference proteome</keyword>
<dbReference type="OMA" id="SAHDAND"/>
<keyword evidence="6" id="KW-1133">Transmembrane helix</keyword>